<dbReference type="InterPro" id="IPR016181">
    <property type="entry name" value="Acyl_CoA_acyltransferase"/>
</dbReference>
<gene>
    <name evidence="2" type="ORF">FE257_000791</name>
</gene>
<dbReference type="Proteomes" id="UP001194746">
    <property type="component" value="Unassembled WGS sequence"/>
</dbReference>
<evidence type="ECO:0000259" key="1">
    <source>
        <dbReference type="PROSITE" id="PS51186"/>
    </source>
</evidence>
<sequence>MTTVTSLPAGYTLHEGYPAVPAYLHLRSTAGLSPHTSAQVSAALTGSWYGCYITHNPTNADGEDLVVAMGRIVGDGGWYFHIADMAVLPDHQRKGLGDAVLKKLLERIRLCAPSEPDVAADGKVLCASPAPYVSLLADAPGRKLYARNGFVYTSPASLGMMLPGEELYGSAME</sequence>
<feature type="domain" description="N-acetyltransferase" evidence="1">
    <location>
        <begin position="24"/>
        <end position="173"/>
    </location>
</feature>
<dbReference type="Gene3D" id="3.40.630.30">
    <property type="match status" value="1"/>
</dbReference>
<evidence type="ECO:0000313" key="2">
    <source>
        <dbReference type="EMBL" id="KAF9885060.1"/>
    </source>
</evidence>
<dbReference type="EMBL" id="VCAU01000105">
    <property type="protein sequence ID" value="KAF9885060.1"/>
    <property type="molecule type" value="Genomic_DNA"/>
</dbReference>
<accession>A0AAD4CEQ2</accession>
<keyword evidence="3" id="KW-1185">Reference proteome</keyword>
<dbReference type="GO" id="GO:0016747">
    <property type="term" value="F:acyltransferase activity, transferring groups other than amino-acyl groups"/>
    <property type="evidence" value="ECO:0007669"/>
    <property type="project" value="InterPro"/>
</dbReference>
<proteinExistence type="predicted"/>
<dbReference type="CDD" id="cd04301">
    <property type="entry name" value="NAT_SF"/>
    <property type="match status" value="1"/>
</dbReference>
<name>A0AAD4CEQ2_ASPNN</name>
<organism evidence="2 3">
    <name type="scientific">Aspergillus nanangensis</name>
    <dbReference type="NCBI Taxonomy" id="2582783"/>
    <lineage>
        <taxon>Eukaryota</taxon>
        <taxon>Fungi</taxon>
        <taxon>Dikarya</taxon>
        <taxon>Ascomycota</taxon>
        <taxon>Pezizomycotina</taxon>
        <taxon>Eurotiomycetes</taxon>
        <taxon>Eurotiomycetidae</taxon>
        <taxon>Eurotiales</taxon>
        <taxon>Aspergillaceae</taxon>
        <taxon>Aspergillus</taxon>
        <taxon>Aspergillus subgen. Circumdati</taxon>
    </lineage>
</organism>
<dbReference type="Pfam" id="PF13508">
    <property type="entry name" value="Acetyltransf_7"/>
    <property type="match status" value="1"/>
</dbReference>
<dbReference type="AlphaFoldDB" id="A0AAD4CEQ2"/>
<protein>
    <recommendedName>
        <fullName evidence="1">N-acetyltransferase domain-containing protein</fullName>
    </recommendedName>
</protein>
<evidence type="ECO:0000313" key="3">
    <source>
        <dbReference type="Proteomes" id="UP001194746"/>
    </source>
</evidence>
<reference evidence="2" key="2">
    <citation type="submission" date="2020-02" db="EMBL/GenBank/DDBJ databases">
        <authorList>
            <person name="Gilchrist C.L.M."/>
            <person name="Chooi Y.-H."/>
        </authorList>
    </citation>
    <scope>NUCLEOTIDE SEQUENCE</scope>
    <source>
        <strain evidence="2">MST-FP2251</strain>
    </source>
</reference>
<dbReference type="PROSITE" id="PS51186">
    <property type="entry name" value="GNAT"/>
    <property type="match status" value="1"/>
</dbReference>
<reference evidence="2" key="1">
    <citation type="journal article" date="2019" name="Beilstein J. Org. Chem.">
        <title>Nanangenines: drimane sesquiterpenoids as the dominant metabolite cohort of a novel Australian fungus, Aspergillus nanangensis.</title>
        <authorList>
            <person name="Lacey H.J."/>
            <person name="Gilchrist C.L.M."/>
            <person name="Crombie A."/>
            <person name="Kalaitzis J.A."/>
            <person name="Vuong D."/>
            <person name="Rutledge P.J."/>
            <person name="Turner P."/>
            <person name="Pitt J.I."/>
            <person name="Lacey E."/>
            <person name="Chooi Y.H."/>
            <person name="Piggott A.M."/>
        </authorList>
    </citation>
    <scope>NUCLEOTIDE SEQUENCE</scope>
    <source>
        <strain evidence="2">MST-FP2251</strain>
    </source>
</reference>
<dbReference type="SUPFAM" id="SSF55729">
    <property type="entry name" value="Acyl-CoA N-acyltransferases (Nat)"/>
    <property type="match status" value="1"/>
</dbReference>
<comment type="caution">
    <text evidence="2">The sequence shown here is derived from an EMBL/GenBank/DDBJ whole genome shotgun (WGS) entry which is preliminary data.</text>
</comment>
<dbReference type="InterPro" id="IPR000182">
    <property type="entry name" value="GNAT_dom"/>
</dbReference>